<evidence type="ECO:0000313" key="1">
    <source>
        <dbReference type="EMBL" id="JAD32767.1"/>
    </source>
</evidence>
<dbReference type="AlphaFoldDB" id="A0A0A8ZD12"/>
<proteinExistence type="predicted"/>
<organism evidence="1">
    <name type="scientific">Arundo donax</name>
    <name type="common">Giant reed</name>
    <name type="synonym">Donax arundinaceus</name>
    <dbReference type="NCBI Taxonomy" id="35708"/>
    <lineage>
        <taxon>Eukaryota</taxon>
        <taxon>Viridiplantae</taxon>
        <taxon>Streptophyta</taxon>
        <taxon>Embryophyta</taxon>
        <taxon>Tracheophyta</taxon>
        <taxon>Spermatophyta</taxon>
        <taxon>Magnoliopsida</taxon>
        <taxon>Liliopsida</taxon>
        <taxon>Poales</taxon>
        <taxon>Poaceae</taxon>
        <taxon>PACMAD clade</taxon>
        <taxon>Arundinoideae</taxon>
        <taxon>Arundineae</taxon>
        <taxon>Arundo</taxon>
    </lineage>
</organism>
<reference evidence="1" key="1">
    <citation type="submission" date="2014-09" db="EMBL/GenBank/DDBJ databases">
        <authorList>
            <person name="Magalhaes I.L.F."/>
            <person name="Oliveira U."/>
            <person name="Santos F.R."/>
            <person name="Vidigal T.H.D.A."/>
            <person name="Brescovit A.D."/>
            <person name="Santos A.J."/>
        </authorList>
    </citation>
    <scope>NUCLEOTIDE SEQUENCE</scope>
    <source>
        <tissue evidence="1">Shoot tissue taken approximately 20 cm above the soil surface</tissue>
    </source>
</reference>
<dbReference type="EMBL" id="GBRH01265128">
    <property type="protein sequence ID" value="JAD32767.1"/>
    <property type="molecule type" value="Transcribed_RNA"/>
</dbReference>
<accession>A0A0A8ZD12</accession>
<sequence>MFYFSVAYQLRYGCHACHDDYTEPCRRKELGKFKASTLDLRLGVKRRQEVVRGRGDPSLRD</sequence>
<protein>
    <submittedName>
        <fullName evidence="1">Uncharacterized protein</fullName>
    </submittedName>
</protein>
<name>A0A0A8ZD12_ARUDO</name>
<reference evidence="1" key="2">
    <citation type="journal article" date="2015" name="Data Brief">
        <title>Shoot transcriptome of the giant reed, Arundo donax.</title>
        <authorList>
            <person name="Barrero R.A."/>
            <person name="Guerrero F.D."/>
            <person name="Moolhuijzen P."/>
            <person name="Goolsby J.A."/>
            <person name="Tidwell J."/>
            <person name="Bellgard S.E."/>
            <person name="Bellgard M.I."/>
        </authorList>
    </citation>
    <scope>NUCLEOTIDE SEQUENCE</scope>
    <source>
        <tissue evidence="1">Shoot tissue taken approximately 20 cm above the soil surface</tissue>
    </source>
</reference>